<comment type="similarity">
    <text evidence="1 8 10">Belongs to the FtsZ family.</text>
</comment>
<keyword evidence="2 8" id="KW-0963">Cytoplasm</keyword>
<dbReference type="HAMAP" id="MF_00909">
    <property type="entry name" value="FtsZ"/>
    <property type="match status" value="1"/>
</dbReference>
<feature type="binding site" evidence="8">
    <location>
        <position position="177"/>
    </location>
    <ligand>
        <name>GTP</name>
        <dbReference type="ChEBI" id="CHEBI:37565"/>
    </ligand>
</feature>
<name>A0A7G9YHY0_9EURY</name>
<evidence type="ECO:0000256" key="1">
    <source>
        <dbReference type="ARBA" id="ARBA00009690"/>
    </source>
</evidence>
<evidence type="ECO:0000256" key="3">
    <source>
        <dbReference type="ARBA" id="ARBA00022618"/>
    </source>
</evidence>
<feature type="binding site" evidence="8">
    <location>
        <position position="223"/>
    </location>
    <ligand>
        <name>GTP</name>
        <dbReference type="ChEBI" id="CHEBI:37565"/>
    </ligand>
</feature>
<reference evidence="13" key="1">
    <citation type="submission" date="2020-06" db="EMBL/GenBank/DDBJ databases">
        <title>Unique genomic features of the anaerobic methanotrophic archaea.</title>
        <authorList>
            <person name="Chadwick G.L."/>
            <person name="Skennerton C.T."/>
            <person name="Laso-Perez R."/>
            <person name="Leu A.O."/>
            <person name="Speth D.R."/>
            <person name="Yu H."/>
            <person name="Morgan-Lang C."/>
            <person name="Hatzenpichler R."/>
            <person name="Goudeau D."/>
            <person name="Malmstrom R."/>
            <person name="Brazelton W.J."/>
            <person name="Woyke T."/>
            <person name="Hallam S.J."/>
            <person name="Tyson G.W."/>
            <person name="Wegener G."/>
            <person name="Boetius A."/>
            <person name="Orphan V."/>
        </authorList>
    </citation>
    <scope>NUCLEOTIDE SEQUENCE</scope>
</reference>
<evidence type="ECO:0000256" key="7">
    <source>
        <dbReference type="ARBA" id="ARBA00023306"/>
    </source>
</evidence>
<dbReference type="SMART" id="SM00864">
    <property type="entry name" value="Tubulin"/>
    <property type="match status" value="1"/>
</dbReference>
<dbReference type="GO" id="GO:0005525">
    <property type="term" value="F:GTP binding"/>
    <property type="evidence" value="ECO:0007669"/>
    <property type="project" value="UniProtKB-UniRule"/>
</dbReference>
<keyword evidence="7 8" id="KW-0131">Cell cycle</keyword>
<dbReference type="Gene3D" id="3.40.50.1440">
    <property type="entry name" value="Tubulin/FtsZ, GTPase domain"/>
    <property type="match status" value="1"/>
</dbReference>
<protein>
    <recommendedName>
        <fullName evidence="8 9">Cell division protein FtsZ</fullName>
    </recommendedName>
</protein>
<dbReference type="FunFam" id="3.30.1330.20:FF:000008">
    <property type="entry name" value="Cell division protein FtsZ"/>
    <property type="match status" value="1"/>
</dbReference>
<dbReference type="SUPFAM" id="SSF55307">
    <property type="entry name" value="Tubulin C-terminal domain-like"/>
    <property type="match status" value="1"/>
</dbReference>
<dbReference type="PANTHER" id="PTHR30314">
    <property type="entry name" value="CELL DIVISION PROTEIN FTSZ-RELATED"/>
    <property type="match status" value="1"/>
</dbReference>
<dbReference type="SUPFAM" id="SSF52490">
    <property type="entry name" value="Tubulin nucleotide-binding domain-like"/>
    <property type="match status" value="1"/>
</dbReference>
<evidence type="ECO:0000256" key="8">
    <source>
        <dbReference type="HAMAP-Rule" id="MF_00909"/>
    </source>
</evidence>
<accession>A0A7G9YHY0</accession>
<evidence type="ECO:0000256" key="2">
    <source>
        <dbReference type="ARBA" id="ARBA00022490"/>
    </source>
</evidence>
<keyword evidence="3 8" id="KW-0132">Cell division</keyword>
<keyword evidence="5 8" id="KW-0342">GTP-binding</keyword>
<feature type="domain" description="Tubulin/FtsZ GTPase" evidence="11">
    <location>
        <begin position="51"/>
        <end position="241"/>
    </location>
</feature>
<feature type="binding site" evidence="8">
    <location>
        <begin position="59"/>
        <end position="63"/>
    </location>
    <ligand>
        <name>GTP</name>
        <dbReference type="ChEBI" id="CHEBI:37565"/>
    </ligand>
</feature>
<sequence>MDAKRIECHEGTEMQTIVNNALGYTEKEDLYRQFDNNSEDFADTELIGTPRILIVGCGGAGNNTSTRMHDIGIDGVDIIAINTDKQDLDRCRADKKILVGKSITRGLGAGGEPDVGRRAAELARGTLSEVLADSDLVFVTAGMGGGTGTGVAPVVADIARECGAIVVGMVSTPFHVERARVIKAETGIQELSDAAHTVIALDNNRLLNYVPNLPMKQAFSVMDQLISETVKGISDTITQDSLINLDYADMRTVMNCGGVAVMLFGESKTRDKSSDVVRSALNHPLLDVDYRGATGCLVHITGGPDLTLKEAEEIASSLTYELSSHANVIWGARIEEEYEGGVRVMAIMTGVESAQILGQAQQQRVPIRAVEGEVKQMEPMPVIGRGHRGPIIEYIR</sequence>
<dbReference type="AlphaFoldDB" id="A0A7G9YHY0"/>
<evidence type="ECO:0000259" key="11">
    <source>
        <dbReference type="SMART" id="SM00864"/>
    </source>
</evidence>
<evidence type="ECO:0000256" key="4">
    <source>
        <dbReference type="ARBA" id="ARBA00022741"/>
    </source>
</evidence>
<organism evidence="13">
    <name type="scientific">Candidatus Methanogaster sp. ANME-2c ERB4</name>
    <dbReference type="NCBI Taxonomy" id="2759911"/>
    <lineage>
        <taxon>Archaea</taxon>
        <taxon>Methanobacteriati</taxon>
        <taxon>Methanobacteriota</taxon>
        <taxon>Stenosarchaea group</taxon>
        <taxon>Methanomicrobia</taxon>
        <taxon>Methanosarcinales</taxon>
        <taxon>ANME-2 cluster</taxon>
        <taxon>Candidatus Methanogasteraceae</taxon>
        <taxon>Candidatus Methanogaster</taxon>
    </lineage>
</organism>
<dbReference type="GO" id="GO:0032153">
    <property type="term" value="C:cell division site"/>
    <property type="evidence" value="ECO:0007669"/>
    <property type="project" value="UniProtKB-UniRule"/>
</dbReference>
<feature type="binding site" evidence="8">
    <location>
        <position position="180"/>
    </location>
    <ligand>
        <name>GTP</name>
        <dbReference type="ChEBI" id="CHEBI:37565"/>
    </ligand>
</feature>
<dbReference type="InterPro" id="IPR003008">
    <property type="entry name" value="Tubulin_FtsZ_GTPase"/>
</dbReference>
<dbReference type="InterPro" id="IPR045061">
    <property type="entry name" value="FtsZ/CetZ"/>
</dbReference>
<dbReference type="InterPro" id="IPR018316">
    <property type="entry name" value="Tubulin/FtsZ_2-layer-sand-dom"/>
</dbReference>
<dbReference type="FunFam" id="3.40.50.1440:FF:000014">
    <property type="entry name" value="Cell division protein FtsZ"/>
    <property type="match status" value="1"/>
</dbReference>
<keyword evidence="4 8" id="KW-0547">Nucleotide-binding</keyword>
<dbReference type="Pfam" id="PF12327">
    <property type="entry name" value="FtsZ_C"/>
    <property type="match status" value="1"/>
</dbReference>
<feature type="domain" description="Tubulin/FtsZ 2-layer sandwich" evidence="12">
    <location>
        <begin position="243"/>
        <end position="360"/>
    </location>
</feature>
<comment type="subcellular location">
    <subcellularLocation>
        <location evidence="8">Cytoplasm</location>
    </subcellularLocation>
    <text evidence="8">Assembles at midcell at the inner surface of the cytoplasmic membrane.</text>
</comment>
<dbReference type="PROSITE" id="PS01134">
    <property type="entry name" value="FTSZ_1"/>
    <property type="match status" value="1"/>
</dbReference>
<evidence type="ECO:0000256" key="5">
    <source>
        <dbReference type="ARBA" id="ARBA00023134"/>
    </source>
</evidence>
<dbReference type="GO" id="GO:0003924">
    <property type="term" value="F:GTPase activity"/>
    <property type="evidence" value="ECO:0007669"/>
    <property type="project" value="UniProtKB-UniRule"/>
</dbReference>
<dbReference type="SMART" id="SM00865">
    <property type="entry name" value="Tubulin_C"/>
    <property type="match status" value="1"/>
</dbReference>
<dbReference type="GO" id="GO:0043093">
    <property type="term" value="P:FtsZ-dependent cytokinesis"/>
    <property type="evidence" value="ECO:0007669"/>
    <property type="project" value="UniProtKB-UniRule"/>
</dbReference>
<proteinExistence type="inferred from homology"/>
<evidence type="ECO:0000313" key="13">
    <source>
        <dbReference type="EMBL" id="QNO47614.1"/>
    </source>
</evidence>
<keyword evidence="6 8" id="KW-0717">Septation</keyword>
<dbReference type="NCBIfam" id="TIGR00065">
    <property type="entry name" value="ftsZ"/>
    <property type="match status" value="1"/>
</dbReference>
<dbReference type="PRINTS" id="PR00423">
    <property type="entry name" value="CELLDVISFTSZ"/>
</dbReference>
<dbReference type="CDD" id="cd02201">
    <property type="entry name" value="FtsZ_type1"/>
    <property type="match status" value="1"/>
</dbReference>
<comment type="subunit">
    <text evidence="8">Homodimer. Polymerizes to form a dynamic ring structure in a strictly GTP-dependent manner. Interacts directly with several other division proteins.</text>
</comment>
<dbReference type="Pfam" id="PF00091">
    <property type="entry name" value="Tubulin"/>
    <property type="match status" value="1"/>
</dbReference>
<comment type="function">
    <text evidence="8">Essential cell division protein that forms a contractile ring structure (Z ring) at the future cell division site. The regulation of the ring assembly controls the timing and the location of cell division. One of the functions of the FtsZ ring is to recruit other cell division proteins to the septum to produce a new cell wall between the dividing cells. Binds GTP and shows GTPase activity.</text>
</comment>
<dbReference type="PANTHER" id="PTHR30314:SF9">
    <property type="entry name" value="CELL DIVISION PROTEIN FTSZ 2"/>
    <property type="match status" value="1"/>
</dbReference>
<evidence type="ECO:0000256" key="9">
    <source>
        <dbReference type="NCBIfam" id="TIGR00065"/>
    </source>
</evidence>
<dbReference type="InterPro" id="IPR000158">
    <property type="entry name" value="Cell_div_FtsZ"/>
</dbReference>
<dbReference type="GO" id="GO:0005737">
    <property type="term" value="C:cytoplasm"/>
    <property type="evidence" value="ECO:0007669"/>
    <property type="project" value="UniProtKB-SubCell"/>
</dbReference>
<evidence type="ECO:0000256" key="10">
    <source>
        <dbReference type="RuleBase" id="RU003360"/>
    </source>
</evidence>
<dbReference type="InterPro" id="IPR020805">
    <property type="entry name" value="Cell_div_FtsZ_CS"/>
</dbReference>
<dbReference type="GO" id="GO:0051258">
    <property type="term" value="P:protein polymerization"/>
    <property type="evidence" value="ECO:0007669"/>
    <property type="project" value="UniProtKB-UniRule"/>
</dbReference>
<dbReference type="EMBL" id="MT631268">
    <property type="protein sequence ID" value="QNO47614.1"/>
    <property type="molecule type" value="Genomic_DNA"/>
</dbReference>
<evidence type="ECO:0000259" key="12">
    <source>
        <dbReference type="SMART" id="SM00865"/>
    </source>
</evidence>
<dbReference type="InterPro" id="IPR008280">
    <property type="entry name" value="Tub_FtsZ_C"/>
</dbReference>
<dbReference type="InterPro" id="IPR024757">
    <property type="entry name" value="FtsZ_C"/>
</dbReference>
<dbReference type="InterPro" id="IPR036525">
    <property type="entry name" value="Tubulin/FtsZ_GTPase_sf"/>
</dbReference>
<gene>
    <name evidence="13" type="primary">ftsZ1</name>
    <name evidence="8" type="synonym">ftsZ</name>
    <name evidence="13" type="ORF">PGBELJNO_00012</name>
</gene>
<evidence type="ECO:0000256" key="6">
    <source>
        <dbReference type="ARBA" id="ARBA00023210"/>
    </source>
</evidence>
<feature type="binding site" evidence="8">
    <location>
        <begin position="146"/>
        <end position="148"/>
    </location>
    <ligand>
        <name>GTP</name>
        <dbReference type="ChEBI" id="CHEBI:37565"/>
    </ligand>
</feature>